<accession>A0A0F8YB76</accession>
<dbReference type="EMBL" id="LAZR01054399">
    <property type="protein sequence ID" value="KKK78648.1"/>
    <property type="molecule type" value="Genomic_DNA"/>
</dbReference>
<comment type="caution">
    <text evidence="1">The sequence shown here is derived from an EMBL/GenBank/DDBJ whole genome shotgun (WGS) entry which is preliminary data.</text>
</comment>
<proteinExistence type="predicted"/>
<dbReference type="AlphaFoldDB" id="A0A0F8YB76"/>
<protein>
    <submittedName>
        <fullName evidence="1">Uncharacterized protein</fullName>
    </submittedName>
</protein>
<feature type="non-terminal residue" evidence="1">
    <location>
        <position position="105"/>
    </location>
</feature>
<gene>
    <name evidence="1" type="ORF">LCGC14_2841500</name>
</gene>
<reference evidence="1" key="1">
    <citation type="journal article" date="2015" name="Nature">
        <title>Complex archaea that bridge the gap between prokaryotes and eukaryotes.</title>
        <authorList>
            <person name="Spang A."/>
            <person name="Saw J.H."/>
            <person name="Jorgensen S.L."/>
            <person name="Zaremba-Niedzwiedzka K."/>
            <person name="Martijn J."/>
            <person name="Lind A.E."/>
            <person name="van Eijk R."/>
            <person name="Schleper C."/>
            <person name="Guy L."/>
            <person name="Ettema T.J."/>
        </authorList>
    </citation>
    <scope>NUCLEOTIDE SEQUENCE</scope>
</reference>
<sequence length="105" mass="11696">MSKVYYHGTESHRIAAIKTFGLVPQPIPGFVRGIVNIDEGVYLSLDKEFVEDLVSFHYDEGIVLAVTVPDESRLISDPELGDDLPEGLVYPDTIPPEYISFKGKE</sequence>
<organism evidence="1">
    <name type="scientific">marine sediment metagenome</name>
    <dbReference type="NCBI Taxonomy" id="412755"/>
    <lineage>
        <taxon>unclassified sequences</taxon>
        <taxon>metagenomes</taxon>
        <taxon>ecological metagenomes</taxon>
    </lineage>
</organism>
<name>A0A0F8YB76_9ZZZZ</name>
<evidence type="ECO:0000313" key="1">
    <source>
        <dbReference type="EMBL" id="KKK78648.1"/>
    </source>
</evidence>